<feature type="repeat" description="Lumazine-binding" evidence="10">
    <location>
        <begin position="1"/>
        <end position="95"/>
    </location>
</feature>
<keyword evidence="6" id="KW-0686">Riboflavin biosynthesis</keyword>
<evidence type="ECO:0000313" key="12">
    <source>
        <dbReference type="EMBL" id="QCK14887.1"/>
    </source>
</evidence>
<keyword evidence="13" id="KW-1185">Reference proteome</keyword>
<dbReference type="OrthoDB" id="9788537at2"/>
<evidence type="ECO:0000256" key="10">
    <source>
        <dbReference type="PROSITE-ProRule" id="PRU00524"/>
    </source>
</evidence>
<gene>
    <name evidence="12" type="ORF">DCC35_09110</name>
</gene>
<evidence type="ECO:0000313" key="13">
    <source>
        <dbReference type="Proteomes" id="UP000298616"/>
    </source>
</evidence>
<dbReference type="AlphaFoldDB" id="A0A4D7JJL4"/>
<name>A0A4D7JJL4_9BACT</name>
<sequence length="195" mass="21743">MFTGIIETLGKVIEIQTEGLNKHFLIESEISNELKADESVSHDGVCLTVTEVEKGKHKVTAVDETLKKSNLGNWKPGDKINLERAMLAKGRFDGHVVQGHVDQKAFVKNIENAEGSTVFTFHLIQPSPLMVEKGSVTVNGISLTCFDVALDSFKVTIIPYTMEHTNMGKLNKGDEVNIEFDIIGKYVKKLTEYYR</sequence>
<accession>A0A4D7JJL4</accession>
<evidence type="ECO:0000259" key="11">
    <source>
        <dbReference type="PROSITE" id="PS51177"/>
    </source>
</evidence>
<evidence type="ECO:0000256" key="6">
    <source>
        <dbReference type="ARBA" id="ARBA00022619"/>
    </source>
</evidence>
<evidence type="ECO:0000256" key="9">
    <source>
        <dbReference type="NCBIfam" id="TIGR00187"/>
    </source>
</evidence>
<comment type="catalytic activity">
    <reaction evidence="1">
        <text>2 6,7-dimethyl-8-(1-D-ribityl)lumazine + H(+) = 5-amino-6-(D-ribitylamino)uracil + riboflavin</text>
        <dbReference type="Rhea" id="RHEA:20772"/>
        <dbReference type="ChEBI" id="CHEBI:15378"/>
        <dbReference type="ChEBI" id="CHEBI:15934"/>
        <dbReference type="ChEBI" id="CHEBI:57986"/>
        <dbReference type="ChEBI" id="CHEBI:58201"/>
        <dbReference type="EC" id="2.5.1.9"/>
    </reaction>
</comment>
<dbReference type="NCBIfam" id="NF006767">
    <property type="entry name" value="PRK09289.1"/>
    <property type="match status" value="1"/>
</dbReference>
<dbReference type="PIRSF" id="PIRSF000498">
    <property type="entry name" value="Riboflavin_syn_A"/>
    <property type="match status" value="1"/>
</dbReference>
<dbReference type="CDD" id="cd00402">
    <property type="entry name" value="Riboflavin_synthase_like"/>
    <property type="match status" value="1"/>
</dbReference>
<dbReference type="PANTHER" id="PTHR21098">
    <property type="entry name" value="RIBOFLAVIN SYNTHASE ALPHA CHAIN"/>
    <property type="match status" value="1"/>
</dbReference>
<evidence type="ECO:0000256" key="5">
    <source>
        <dbReference type="ARBA" id="ARBA00013950"/>
    </source>
</evidence>
<comment type="pathway">
    <text evidence="3">Cofactor biosynthesis; riboflavin biosynthesis; riboflavin from 2-hydroxy-3-oxobutyl phosphate and 5-amino-6-(D-ribitylamino)uracil: step 2/2.</text>
</comment>
<evidence type="ECO:0000256" key="4">
    <source>
        <dbReference type="ARBA" id="ARBA00012827"/>
    </source>
</evidence>
<organism evidence="12 13">
    <name type="scientific">Mangrovivirga cuniculi</name>
    <dbReference type="NCBI Taxonomy" id="2715131"/>
    <lineage>
        <taxon>Bacteria</taxon>
        <taxon>Pseudomonadati</taxon>
        <taxon>Bacteroidota</taxon>
        <taxon>Cytophagia</taxon>
        <taxon>Cytophagales</taxon>
        <taxon>Mangrovivirgaceae</taxon>
        <taxon>Mangrovivirga</taxon>
    </lineage>
</organism>
<feature type="domain" description="Lumazine-binding" evidence="11">
    <location>
        <begin position="1"/>
        <end position="95"/>
    </location>
</feature>
<dbReference type="PANTHER" id="PTHR21098:SF12">
    <property type="entry name" value="RIBOFLAVIN SYNTHASE"/>
    <property type="match status" value="1"/>
</dbReference>
<dbReference type="InterPro" id="IPR023366">
    <property type="entry name" value="ATP_synth_asu-like_sf"/>
</dbReference>
<proteinExistence type="predicted"/>
<dbReference type="NCBIfam" id="TIGR00187">
    <property type="entry name" value="ribE"/>
    <property type="match status" value="1"/>
</dbReference>
<dbReference type="EC" id="2.5.1.9" evidence="4 9"/>
<dbReference type="EMBL" id="CP028923">
    <property type="protein sequence ID" value="QCK14887.1"/>
    <property type="molecule type" value="Genomic_DNA"/>
</dbReference>
<dbReference type="KEGG" id="fpf:DCC35_09110"/>
<protein>
    <recommendedName>
        <fullName evidence="5 9">Riboflavin synthase</fullName>
        <ecNumber evidence="4 9">2.5.1.9</ecNumber>
    </recommendedName>
</protein>
<evidence type="ECO:0000256" key="3">
    <source>
        <dbReference type="ARBA" id="ARBA00004887"/>
    </source>
</evidence>
<comment type="function">
    <text evidence="2">Catalyzes the dismutation of two molecules of 6,7-dimethyl-8-ribityllumazine, resulting in the formation of riboflavin and 5-amino-6-(D-ribitylamino)uracil.</text>
</comment>
<dbReference type="PROSITE" id="PS51177">
    <property type="entry name" value="LUMAZINE_BIND"/>
    <property type="match status" value="2"/>
</dbReference>
<dbReference type="InterPro" id="IPR001783">
    <property type="entry name" value="Lumazine-bd"/>
</dbReference>
<dbReference type="SUPFAM" id="SSF63380">
    <property type="entry name" value="Riboflavin synthase domain-like"/>
    <property type="match status" value="2"/>
</dbReference>
<dbReference type="InterPro" id="IPR017938">
    <property type="entry name" value="Riboflavin_synthase-like_b-brl"/>
</dbReference>
<keyword evidence="8" id="KW-0677">Repeat</keyword>
<dbReference type="InterPro" id="IPR026017">
    <property type="entry name" value="Lumazine-bd_dom"/>
</dbReference>
<dbReference type="Pfam" id="PF00677">
    <property type="entry name" value="Lum_binding"/>
    <property type="match status" value="2"/>
</dbReference>
<dbReference type="Gene3D" id="2.40.30.20">
    <property type="match status" value="2"/>
</dbReference>
<evidence type="ECO:0000256" key="8">
    <source>
        <dbReference type="ARBA" id="ARBA00022737"/>
    </source>
</evidence>
<dbReference type="GO" id="GO:0009231">
    <property type="term" value="P:riboflavin biosynthetic process"/>
    <property type="evidence" value="ECO:0007669"/>
    <property type="project" value="UniProtKB-KW"/>
</dbReference>
<evidence type="ECO:0000256" key="1">
    <source>
        <dbReference type="ARBA" id="ARBA00000968"/>
    </source>
</evidence>
<dbReference type="RefSeq" id="WP_137090475.1">
    <property type="nucleotide sequence ID" value="NZ_CP028923.1"/>
</dbReference>
<reference evidence="12 13" key="1">
    <citation type="submission" date="2018-04" db="EMBL/GenBank/DDBJ databases">
        <title>Complete genome uncultured novel isolate.</title>
        <authorList>
            <person name="Merlino G."/>
        </authorList>
    </citation>
    <scope>NUCLEOTIDE SEQUENCE [LARGE SCALE GENOMIC DNA]</scope>
    <source>
        <strain evidence="13">R1DC9</strain>
    </source>
</reference>
<keyword evidence="7" id="KW-0808">Transferase</keyword>
<feature type="repeat" description="Lumazine-binding" evidence="10">
    <location>
        <begin position="96"/>
        <end position="191"/>
    </location>
</feature>
<evidence type="ECO:0000256" key="2">
    <source>
        <dbReference type="ARBA" id="ARBA00002803"/>
    </source>
</evidence>
<dbReference type="GO" id="GO:0004746">
    <property type="term" value="F:riboflavin synthase activity"/>
    <property type="evidence" value="ECO:0007669"/>
    <property type="project" value="UniProtKB-UniRule"/>
</dbReference>
<dbReference type="Proteomes" id="UP000298616">
    <property type="component" value="Chromosome"/>
</dbReference>
<feature type="domain" description="Lumazine-binding" evidence="11">
    <location>
        <begin position="96"/>
        <end position="191"/>
    </location>
</feature>
<evidence type="ECO:0000256" key="7">
    <source>
        <dbReference type="ARBA" id="ARBA00022679"/>
    </source>
</evidence>